<protein>
    <recommendedName>
        <fullName evidence="3">Ubiquitin-like protease family profile domain-containing protein</fullName>
    </recommendedName>
</protein>
<evidence type="ECO:0000313" key="2">
    <source>
        <dbReference type="Proteomes" id="UP000288805"/>
    </source>
</evidence>
<dbReference type="EMBL" id="QGNW01000340">
    <property type="protein sequence ID" value="RVW75792.1"/>
    <property type="molecule type" value="Genomic_DNA"/>
</dbReference>
<name>A0A438GUB1_VITVI</name>
<organism evidence="1 2">
    <name type="scientific">Vitis vinifera</name>
    <name type="common">Grape</name>
    <dbReference type="NCBI Taxonomy" id="29760"/>
    <lineage>
        <taxon>Eukaryota</taxon>
        <taxon>Viridiplantae</taxon>
        <taxon>Streptophyta</taxon>
        <taxon>Embryophyta</taxon>
        <taxon>Tracheophyta</taxon>
        <taxon>Spermatophyta</taxon>
        <taxon>Magnoliopsida</taxon>
        <taxon>eudicotyledons</taxon>
        <taxon>Gunneridae</taxon>
        <taxon>Pentapetalae</taxon>
        <taxon>rosids</taxon>
        <taxon>Vitales</taxon>
        <taxon>Vitaceae</taxon>
        <taxon>Viteae</taxon>
        <taxon>Vitis</taxon>
    </lineage>
</organism>
<sequence length="114" mass="13557">MQDLRQRQIEEGTKYITKFYVKFLNYHWVLVALETRTMIAYYLDSLEDQPSNELKEIVNMALRIHPPQKHKSSKREPTWVVVGFHGKKSYSKDELNEVRSEWVMLVTQLILSSV</sequence>
<dbReference type="AlphaFoldDB" id="A0A438GUB1"/>
<evidence type="ECO:0008006" key="3">
    <source>
        <dbReference type="Google" id="ProtNLM"/>
    </source>
</evidence>
<reference evidence="1 2" key="1">
    <citation type="journal article" date="2018" name="PLoS Genet.">
        <title>Population sequencing reveals clonal diversity and ancestral inbreeding in the grapevine cultivar Chardonnay.</title>
        <authorList>
            <person name="Roach M.J."/>
            <person name="Johnson D.L."/>
            <person name="Bohlmann J."/>
            <person name="van Vuuren H.J."/>
            <person name="Jones S.J."/>
            <person name="Pretorius I.S."/>
            <person name="Schmidt S.A."/>
            <person name="Borneman A.R."/>
        </authorList>
    </citation>
    <scope>NUCLEOTIDE SEQUENCE [LARGE SCALE GENOMIC DNA]</scope>
    <source>
        <strain evidence="2">cv. Chardonnay</strain>
        <tissue evidence="1">Leaf</tissue>
    </source>
</reference>
<dbReference type="InterPro" id="IPR038765">
    <property type="entry name" value="Papain-like_cys_pep_sf"/>
</dbReference>
<gene>
    <name evidence="1" type="ORF">CK203_055066</name>
</gene>
<proteinExistence type="predicted"/>
<dbReference type="SUPFAM" id="SSF54001">
    <property type="entry name" value="Cysteine proteinases"/>
    <property type="match status" value="1"/>
</dbReference>
<comment type="caution">
    <text evidence="1">The sequence shown here is derived from an EMBL/GenBank/DDBJ whole genome shotgun (WGS) entry which is preliminary data.</text>
</comment>
<dbReference type="Proteomes" id="UP000288805">
    <property type="component" value="Unassembled WGS sequence"/>
</dbReference>
<accession>A0A438GUB1</accession>
<evidence type="ECO:0000313" key="1">
    <source>
        <dbReference type="EMBL" id="RVW75792.1"/>
    </source>
</evidence>